<gene>
    <name evidence="1" type="ORF">AFUS01_LOCUS3134</name>
</gene>
<dbReference type="AlphaFoldDB" id="A0A8J2J2G8"/>
<feature type="non-terminal residue" evidence="1">
    <location>
        <position position="1"/>
    </location>
</feature>
<organism evidence="1 2">
    <name type="scientific">Allacma fusca</name>
    <dbReference type="NCBI Taxonomy" id="39272"/>
    <lineage>
        <taxon>Eukaryota</taxon>
        <taxon>Metazoa</taxon>
        <taxon>Ecdysozoa</taxon>
        <taxon>Arthropoda</taxon>
        <taxon>Hexapoda</taxon>
        <taxon>Collembola</taxon>
        <taxon>Symphypleona</taxon>
        <taxon>Sminthuridae</taxon>
        <taxon>Allacma</taxon>
    </lineage>
</organism>
<accession>A0A8J2J2G8</accession>
<sequence length="38" mass="4035">ILAFSPAISAASFVACLCGTELERTPLLVCKYSDAPEF</sequence>
<dbReference type="Proteomes" id="UP000708208">
    <property type="component" value="Unassembled WGS sequence"/>
</dbReference>
<evidence type="ECO:0000313" key="2">
    <source>
        <dbReference type="Proteomes" id="UP000708208"/>
    </source>
</evidence>
<dbReference type="EMBL" id="CAJVCH010018558">
    <property type="protein sequence ID" value="CAG7685739.1"/>
    <property type="molecule type" value="Genomic_DNA"/>
</dbReference>
<name>A0A8J2J2G8_9HEXA</name>
<comment type="caution">
    <text evidence="1">The sequence shown here is derived from an EMBL/GenBank/DDBJ whole genome shotgun (WGS) entry which is preliminary data.</text>
</comment>
<evidence type="ECO:0000313" key="1">
    <source>
        <dbReference type="EMBL" id="CAG7685739.1"/>
    </source>
</evidence>
<keyword evidence="2" id="KW-1185">Reference proteome</keyword>
<reference evidence="1" key="1">
    <citation type="submission" date="2021-06" db="EMBL/GenBank/DDBJ databases">
        <authorList>
            <person name="Hodson N. C."/>
            <person name="Mongue J. A."/>
            <person name="Jaron S. K."/>
        </authorList>
    </citation>
    <scope>NUCLEOTIDE SEQUENCE</scope>
</reference>
<proteinExistence type="predicted"/>
<protein>
    <submittedName>
        <fullName evidence="1">Uncharacterized protein</fullName>
    </submittedName>
</protein>